<comment type="caution">
    <text evidence="2">The sequence shown here is derived from an EMBL/GenBank/DDBJ whole genome shotgun (WGS) entry which is preliminary data.</text>
</comment>
<reference evidence="2 3" key="1">
    <citation type="journal article" date="2023" name="Proc. Natl. Acad. Sci. U.S.A.">
        <title>A global phylogenomic analysis of the shiitake genus Lentinula.</title>
        <authorList>
            <person name="Sierra-Patev S."/>
            <person name="Min B."/>
            <person name="Naranjo-Ortiz M."/>
            <person name="Looney B."/>
            <person name="Konkel Z."/>
            <person name="Slot J.C."/>
            <person name="Sakamoto Y."/>
            <person name="Steenwyk J.L."/>
            <person name="Rokas A."/>
            <person name="Carro J."/>
            <person name="Camarero S."/>
            <person name="Ferreira P."/>
            <person name="Molpeceres G."/>
            <person name="Ruiz-Duenas F.J."/>
            <person name="Serrano A."/>
            <person name="Henrissat B."/>
            <person name="Drula E."/>
            <person name="Hughes K.W."/>
            <person name="Mata J.L."/>
            <person name="Ishikawa N.K."/>
            <person name="Vargas-Isla R."/>
            <person name="Ushijima S."/>
            <person name="Smith C.A."/>
            <person name="Donoghue J."/>
            <person name="Ahrendt S."/>
            <person name="Andreopoulos W."/>
            <person name="He G."/>
            <person name="LaButti K."/>
            <person name="Lipzen A."/>
            <person name="Ng V."/>
            <person name="Riley R."/>
            <person name="Sandor L."/>
            <person name="Barry K."/>
            <person name="Martinez A.T."/>
            <person name="Xiao Y."/>
            <person name="Gibbons J.G."/>
            <person name="Terashima K."/>
            <person name="Grigoriev I.V."/>
            <person name="Hibbett D."/>
        </authorList>
    </citation>
    <scope>NUCLEOTIDE SEQUENCE [LARGE SCALE GENOMIC DNA]</scope>
    <source>
        <strain evidence="2 3">TFB7810</strain>
    </source>
</reference>
<protein>
    <submittedName>
        <fullName evidence="2">Uncharacterized protein</fullName>
    </submittedName>
</protein>
<dbReference type="EMBL" id="JANVFU010000001">
    <property type="protein sequence ID" value="KAJ3750375.1"/>
    <property type="molecule type" value="Genomic_DNA"/>
</dbReference>
<feature type="transmembrane region" description="Helical" evidence="1">
    <location>
        <begin position="263"/>
        <end position="281"/>
    </location>
</feature>
<keyword evidence="3" id="KW-1185">Reference proteome</keyword>
<proteinExistence type="predicted"/>
<dbReference type="Proteomes" id="UP001142393">
    <property type="component" value="Unassembled WGS sequence"/>
</dbReference>
<feature type="transmembrane region" description="Helical" evidence="1">
    <location>
        <begin position="232"/>
        <end position="251"/>
    </location>
</feature>
<evidence type="ECO:0000256" key="1">
    <source>
        <dbReference type="SAM" id="Phobius"/>
    </source>
</evidence>
<name>A0A9W8PAM3_9AGAR</name>
<feature type="transmembrane region" description="Helical" evidence="1">
    <location>
        <begin position="161"/>
        <end position="183"/>
    </location>
</feature>
<keyword evidence="1" id="KW-1133">Transmembrane helix</keyword>
<evidence type="ECO:0000313" key="2">
    <source>
        <dbReference type="EMBL" id="KAJ3750375.1"/>
    </source>
</evidence>
<keyword evidence="1" id="KW-0472">Membrane</keyword>
<evidence type="ECO:0000313" key="3">
    <source>
        <dbReference type="Proteomes" id="UP001142393"/>
    </source>
</evidence>
<gene>
    <name evidence="2" type="ORF">DFH05DRAFT_1388329</name>
</gene>
<accession>A0A9W8PAM3</accession>
<feature type="transmembrane region" description="Helical" evidence="1">
    <location>
        <begin position="55"/>
        <end position="75"/>
    </location>
</feature>
<dbReference type="AlphaFoldDB" id="A0A9W8PAM3"/>
<keyword evidence="1" id="KW-0812">Transmembrane</keyword>
<feature type="transmembrane region" description="Helical" evidence="1">
    <location>
        <begin position="87"/>
        <end position="109"/>
    </location>
</feature>
<feature type="transmembrane region" description="Helical" evidence="1">
    <location>
        <begin position="204"/>
        <end position="226"/>
    </location>
</feature>
<organism evidence="2 3">
    <name type="scientific">Lentinula detonsa</name>
    <dbReference type="NCBI Taxonomy" id="2804962"/>
    <lineage>
        <taxon>Eukaryota</taxon>
        <taxon>Fungi</taxon>
        <taxon>Dikarya</taxon>
        <taxon>Basidiomycota</taxon>
        <taxon>Agaricomycotina</taxon>
        <taxon>Agaricomycetes</taxon>
        <taxon>Agaricomycetidae</taxon>
        <taxon>Agaricales</taxon>
        <taxon>Marasmiineae</taxon>
        <taxon>Omphalotaceae</taxon>
        <taxon>Lentinula</taxon>
    </lineage>
</organism>
<sequence>MLRPIVDGLKLLGNPVNPLVYPFPWFSTLHAARISVAFQSNAYRQGTYTALGWKSYIGGFCVMSWGGMVFSHILLNLPPPVLYAPQVWFNYISIHLFLTAVFSLIPFFLVDADLLSTVDLVLFPLDAMLRVNAVVGTLAHLSPGSPSYELVSPALISSPLFHFILGCTASAGGGVTAATLGVWSPNWGSGGFTPTFLRKGPRSPLRNALSTLDIWGGGLAAIVYGLSTSHTAFHPLLTVLSPYIYAFALVDMHDVKPCSPLEGKSLAAAVLVALFGIRALAAKLQVSAPAAVTNKDKKGK</sequence>